<gene>
    <name evidence="2" type="ORF">SAMN05216241_11422</name>
</gene>
<dbReference type="OrthoDB" id="7200179at2"/>
<dbReference type="STRING" id="1082479.SAMN05216241_11422"/>
<feature type="region of interest" description="Disordered" evidence="1">
    <location>
        <begin position="1"/>
        <end position="26"/>
    </location>
</feature>
<name>A0A1G7UHV5_9PROT</name>
<protein>
    <recommendedName>
        <fullName evidence="4">DUF484 domain-containing protein</fullName>
    </recommendedName>
</protein>
<dbReference type="Pfam" id="PF04340">
    <property type="entry name" value="DUF484"/>
    <property type="match status" value="1"/>
</dbReference>
<dbReference type="Proteomes" id="UP000199415">
    <property type="component" value="Unassembled WGS sequence"/>
</dbReference>
<dbReference type="AlphaFoldDB" id="A0A1G7UHV5"/>
<evidence type="ECO:0000313" key="3">
    <source>
        <dbReference type="Proteomes" id="UP000199415"/>
    </source>
</evidence>
<keyword evidence="3" id="KW-1185">Reference proteome</keyword>
<dbReference type="RefSeq" id="WP_090021782.1">
    <property type="nucleotide sequence ID" value="NZ_FNCE01000014.1"/>
</dbReference>
<sequence length="252" mass="27398">MTNGKRNDPPASDPGANEPAAGGDTTLTDTAVADYLRRHPDFLARHPDLLDVLEAPARDHGEGVVDLQQFMMDRLRGEITRLRESRDDLVHTSRINMNAQARVHQAMLTLLAARSFEHLIETVATDLLVILDLDAITICVEQPHDGGVPSRLRGVHQLQPGTVEAFLGGQRQCVFLADVIGEPELFGEAAGLVRSAALLRLHISDATPPALLALGSRAPDQFEPGQGGDLLSFLARALERTIRLWLDLPAPQ</sequence>
<evidence type="ECO:0008006" key="4">
    <source>
        <dbReference type="Google" id="ProtNLM"/>
    </source>
</evidence>
<dbReference type="Gene3D" id="3.30.450.40">
    <property type="match status" value="1"/>
</dbReference>
<dbReference type="PANTHER" id="PTHR38765">
    <property type="entry name" value="DUF484 DOMAIN-CONTAINING PROTEIN"/>
    <property type="match status" value="1"/>
</dbReference>
<dbReference type="PANTHER" id="PTHR38765:SF1">
    <property type="entry name" value="DUF484 DOMAIN-CONTAINING PROTEIN"/>
    <property type="match status" value="1"/>
</dbReference>
<evidence type="ECO:0000313" key="2">
    <source>
        <dbReference type="EMBL" id="SDG46350.1"/>
    </source>
</evidence>
<accession>A0A1G7UHV5</accession>
<dbReference type="InterPro" id="IPR007435">
    <property type="entry name" value="DUF484"/>
</dbReference>
<organism evidence="2 3">
    <name type="scientific">Limimonas halophila</name>
    <dbReference type="NCBI Taxonomy" id="1082479"/>
    <lineage>
        <taxon>Bacteria</taxon>
        <taxon>Pseudomonadati</taxon>
        <taxon>Pseudomonadota</taxon>
        <taxon>Alphaproteobacteria</taxon>
        <taxon>Rhodospirillales</taxon>
        <taxon>Rhodovibrionaceae</taxon>
        <taxon>Limimonas</taxon>
    </lineage>
</organism>
<reference evidence="2 3" key="1">
    <citation type="submission" date="2016-10" db="EMBL/GenBank/DDBJ databases">
        <authorList>
            <person name="de Groot N.N."/>
        </authorList>
    </citation>
    <scope>NUCLEOTIDE SEQUENCE [LARGE SCALE GENOMIC DNA]</scope>
    <source>
        <strain evidence="2 3">DSM 25584</strain>
    </source>
</reference>
<dbReference type="EMBL" id="FNCE01000014">
    <property type="protein sequence ID" value="SDG46350.1"/>
    <property type="molecule type" value="Genomic_DNA"/>
</dbReference>
<evidence type="ECO:0000256" key="1">
    <source>
        <dbReference type="SAM" id="MobiDB-lite"/>
    </source>
</evidence>
<dbReference type="InterPro" id="IPR029016">
    <property type="entry name" value="GAF-like_dom_sf"/>
</dbReference>
<proteinExistence type="predicted"/>